<sequence>MYIDIPYAAKFRHSCKIFYRIAFTVLTDYQLKFLCGRQFVNVVKINIVTIDNHSHLTRTGVLAGSTPDKNAFDLHERSKWNMEQQFSVTIAGYKFCCIEPVLIRFYYAFATV</sequence>
<comment type="caution">
    <text evidence="1">The sequence shown here is derived from an EMBL/GenBank/DDBJ whole genome shotgun (WGS) entry which is preliminary data.</text>
</comment>
<proteinExistence type="predicted"/>
<gene>
    <name evidence="1" type="ORF">AX774_g4669</name>
</gene>
<dbReference type="AlphaFoldDB" id="A0A1R1PLL7"/>
<name>A0A1R1PLL7_ZANCU</name>
<evidence type="ECO:0000313" key="2">
    <source>
        <dbReference type="Proteomes" id="UP000188320"/>
    </source>
</evidence>
<dbReference type="Proteomes" id="UP000188320">
    <property type="component" value="Unassembled WGS sequence"/>
</dbReference>
<evidence type="ECO:0000313" key="1">
    <source>
        <dbReference type="EMBL" id="OMH81871.1"/>
    </source>
</evidence>
<reference evidence="2" key="1">
    <citation type="submission" date="2017-01" db="EMBL/GenBank/DDBJ databases">
        <authorList>
            <person name="Wang Y."/>
            <person name="White M."/>
            <person name="Kvist S."/>
            <person name="Moncalvo J.-M."/>
        </authorList>
    </citation>
    <scope>NUCLEOTIDE SEQUENCE [LARGE SCALE GENOMIC DNA]</scope>
    <source>
        <strain evidence="2">COL-18-3</strain>
    </source>
</reference>
<accession>A0A1R1PLL7</accession>
<dbReference type="EMBL" id="LSSK01000800">
    <property type="protein sequence ID" value="OMH81871.1"/>
    <property type="molecule type" value="Genomic_DNA"/>
</dbReference>
<keyword evidence="2" id="KW-1185">Reference proteome</keyword>
<protein>
    <submittedName>
        <fullName evidence="1">Uncharacterized protein</fullName>
    </submittedName>
</protein>
<organism evidence="1 2">
    <name type="scientific">Zancudomyces culisetae</name>
    <name type="common">Gut fungus</name>
    <name type="synonym">Smittium culisetae</name>
    <dbReference type="NCBI Taxonomy" id="1213189"/>
    <lineage>
        <taxon>Eukaryota</taxon>
        <taxon>Fungi</taxon>
        <taxon>Fungi incertae sedis</taxon>
        <taxon>Zoopagomycota</taxon>
        <taxon>Kickxellomycotina</taxon>
        <taxon>Harpellomycetes</taxon>
        <taxon>Harpellales</taxon>
        <taxon>Legeriomycetaceae</taxon>
        <taxon>Zancudomyces</taxon>
    </lineage>
</organism>